<feature type="transmembrane region" description="Helical" evidence="5">
    <location>
        <begin position="21"/>
        <end position="45"/>
    </location>
</feature>
<reference evidence="8" key="1">
    <citation type="journal article" date="2019" name="Int. J. Syst. Evol. Microbiol.">
        <title>The Global Catalogue of Microorganisms (GCM) 10K type strain sequencing project: providing services to taxonomists for standard genome sequencing and annotation.</title>
        <authorList>
            <consortium name="The Broad Institute Genomics Platform"/>
            <consortium name="The Broad Institute Genome Sequencing Center for Infectious Disease"/>
            <person name="Wu L."/>
            <person name="Ma J."/>
        </authorList>
    </citation>
    <scope>NUCLEOTIDE SEQUENCE [LARGE SCALE GENOMIC DNA]</scope>
    <source>
        <strain evidence="8">IBRC-M 10490</strain>
    </source>
</reference>
<dbReference type="PANTHER" id="PTHR11360">
    <property type="entry name" value="MONOCARBOXYLATE TRANSPORTER"/>
    <property type="match status" value="1"/>
</dbReference>
<keyword evidence="3 5" id="KW-1133">Transmembrane helix</keyword>
<feature type="transmembrane region" description="Helical" evidence="5">
    <location>
        <begin position="338"/>
        <end position="359"/>
    </location>
</feature>
<feature type="transmembrane region" description="Helical" evidence="5">
    <location>
        <begin position="399"/>
        <end position="421"/>
    </location>
</feature>
<dbReference type="PANTHER" id="PTHR11360:SF284">
    <property type="entry name" value="EG:103B4.3 PROTEIN-RELATED"/>
    <property type="match status" value="1"/>
</dbReference>
<gene>
    <name evidence="7" type="ORF">ACFO5K_01625</name>
</gene>
<feature type="transmembrane region" description="Helical" evidence="5">
    <location>
        <begin position="57"/>
        <end position="80"/>
    </location>
</feature>
<sequence length="430" mass="45058">MTISATDKIETRGEPRRHPAWTMVAVAALALVAAGTFTTIAGLITEPLVVSQGWSRSGIGLVVAMNMVLYGVVAPFTAALMDRYGIRRVTSGALAVLVAASLLTVTVTPTVGWFVLWWGLAVGVGTGSITMVFGATLANRWFRSRIGLATGILTGAAVFGQFAMLPVLSVLLADGQWRRPVIAAGAVAAIALIVVLAFLRESPAAVGTVRFGADPAEQTAEEHRAVNPLARTVRAVRTALRDRRFWLLAALFALCGATTNGLMWSHFTPAAHDHGMAATMASSLLSIIGLTNIVGTIAAGWLTDRIEPRYLLATFFLARGVSLALLPLLFSSGLSPDLVVFAVVFGILDVATVPPTLALCRTYFGDDSALVFGWISVFHQLGAGVMALAGSVIRDLDGSYTPVWLAAAGACLLAAVLGAAASRPRNPVPR</sequence>
<evidence type="ECO:0000256" key="4">
    <source>
        <dbReference type="ARBA" id="ARBA00023136"/>
    </source>
</evidence>
<evidence type="ECO:0000256" key="3">
    <source>
        <dbReference type="ARBA" id="ARBA00022989"/>
    </source>
</evidence>
<comment type="subcellular location">
    <subcellularLocation>
        <location evidence="1">Cell membrane</location>
        <topology evidence="1">Multi-pass membrane protein</topology>
    </subcellularLocation>
</comment>
<evidence type="ECO:0000256" key="5">
    <source>
        <dbReference type="SAM" id="Phobius"/>
    </source>
</evidence>
<dbReference type="InterPro" id="IPR011701">
    <property type="entry name" value="MFS"/>
</dbReference>
<evidence type="ECO:0000259" key="6">
    <source>
        <dbReference type="PROSITE" id="PS50850"/>
    </source>
</evidence>
<dbReference type="EMBL" id="JBHSDL010000002">
    <property type="protein sequence ID" value="MFC4372785.1"/>
    <property type="molecule type" value="Genomic_DNA"/>
</dbReference>
<dbReference type="CDD" id="cd17355">
    <property type="entry name" value="MFS_YcxA_like"/>
    <property type="match status" value="1"/>
</dbReference>
<keyword evidence="8" id="KW-1185">Reference proteome</keyword>
<comment type="caution">
    <text evidence="7">The sequence shown here is derived from an EMBL/GenBank/DDBJ whole genome shotgun (WGS) entry which is preliminary data.</text>
</comment>
<feature type="transmembrane region" description="Helical" evidence="5">
    <location>
        <begin position="245"/>
        <end position="264"/>
    </location>
</feature>
<dbReference type="SUPFAM" id="SSF103473">
    <property type="entry name" value="MFS general substrate transporter"/>
    <property type="match status" value="1"/>
</dbReference>
<dbReference type="InterPro" id="IPR050327">
    <property type="entry name" value="Proton-linked_MCT"/>
</dbReference>
<feature type="transmembrane region" description="Helical" evidence="5">
    <location>
        <begin position="92"/>
        <end position="111"/>
    </location>
</feature>
<accession>A0ABV8VDJ8</accession>
<organism evidence="7 8">
    <name type="scientific">Nocardia halotolerans</name>
    <dbReference type="NCBI Taxonomy" id="1755878"/>
    <lineage>
        <taxon>Bacteria</taxon>
        <taxon>Bacillati</taxon>
        <taxon>Actinomycetota</taxon>
        <taxon>Actinomycetes</taxon>
        <taxon>Mycobacteriales</taxon>
        <taxon>Nocardiaceae</taxon>
        <taxon>Nocardia</taxon>
    </lineage>
</organism>
<feature type="transmembrane region" description="Helical" evidence="5">
    <location>
        <begin position="146"/>
        <end position="168"/>
    </location>
</feature>
<feature type="transmembrane region" description="Helical" evidence="5">
    <location>
        <begin position="284"/>
        <end position="303"/>
    </location>
</feature>
<dbReference type="InterPro" id="IPR036259">
    <property type="entry name" value="MFS_trans_sf"/>
</dbReference>
<evidence type="ECO:0000256" key="1">
    <source>
        <dbReference type="ARBA" id="ARBA00004651"/>
    </source>
</evidence>
<feature type="transmembrane region" description="Helical" evidence="5">
    <location>
        <begin position="117"/>
        <end position="139"/>
    </location>
</feature>
<dbReference type="Proteomes" id="UP001595844">
    <property type="component" value="Unassembled WGS sequence"/>
</dbReference>
<feature type="domain" description="Major facilitator superfamily (MFS) profile" evidence="6">
    <location>
        <begin position="23"/>
        <end position="426"/>
    </location>
</feature>
<proteinExistence type="predicted"/>
<protein>
    <submittedName>
        <fullName evidence="7">MFS transporter</fullName>
    </submittedName>
</protein>
<evidence type="ECO:0000256" key="2">
    <source>
        <dbReference type="ARBA" id="ARBA00022692"/>
    </source>
</evidence>
<evidence type="ECO:0000313" key="7">
    <source>
        <dbReference type="EMBL" id="MFC4372785.1"/>
    </source>
</evidence>
<keyword evidence="2 5" id="KW-0812">Transmembrane</keyword>
<dbReference type="Gene3D" id="1.20.1250.20">
    <property type="entry name" value="MFS general substrate transporter like domains"/>
    <property type="match status" value="2"/>
</dbReference>
<evidence type="ECO:0000313" key="8">
    <source>
        <dbReference type="Proteomes" id="UP001595844"/>
    </source>
</evidence>
<name>A0ABV8VDJ8_9NOCA</name>
<dbReference type="InterPro" id="IPR020846">
    <property type="entry name" value="MFS_dom"/>
</dbReference>
<dbReference type="RefSeq" id="WP_378555308.1">
    <property type="nucleotide sequence ID" value="NZ_JBHSDL010000002.1"/>
</dbReference>
<dbReference type="PROSITE" id="PS50850">
    <property type="entry name" value="MFS"/>
    <property type="match status" value="1"/>
</dbReference>
<keyword evidence="4 5" id="KW-0472">Membrane</keyword>
<feature type="transmembrane region" description="Helical" evidence="5">
    <location>
        <begin position="310"/>
        <end position="332"/>
    </location>
</feature>
<feature type="transmembrane region" description="Helical" evidence="5">
    <location>
        <begin position="371"/>
        <end position="393"/>
    </location>
</feature>
<dbReference type="Pfam" id="PF07690">
    <property type="entry name" value="MFS_1"/>
    <property type="match status" value="1"/>
</dbReference>
<feature type="transmembrane region" description="Helical" evidence="5">
    <location>
        <begin position="180"/>
        <end position="199"/>
    </location>
</feature>